<protein>
    <submittedName>
        <fullName evidence="5">Sperm flagellar protein 2-like</fullName>
    </submittedName>
</protein>
<feature type="domain" description="CPC1/SPEF2" evidence="3">
    <location>
        <begin position="119"/>
        <end position="252"/>
    </location>
</feature>
<feature type="transmembrane region" description="Helical" evidence="2">
    <location>
        <begin position="1097"/>
        <end position="1114"/>
    </location>
</feature>
<keyword evidence="4" id="KW-1185">Reference proteome</keyword>
<dbReference type="PANTHER" id="PTHR14919">
    <property type="entry name" value="KPL2-RELATED"/>
    <property type="match status" value="1"/>
</dbReference>
<organism evidence="4 5">
    <name type="scientific">Pogonomyrmex barbatus</name>
    <name type="common">red harvester ant</name>
    <dbReference type="NCBI Taxonomy" id="144034"/>
    <lineage>
        <taxon>Eukaryota</taxon>
        <taxon>Metazoa</taxon>
        <taxon>Ecdysozoa</taxon>
        <taxon>Arthropoda</taxon>
        <taxon>Hexapoda</taxon>
        <taxon>Insecta</taxon>
        <taxon>Pterygota</taxon>
        <taxon>Neoptera</taxon>
        <taxon>Endopterygota</taxon>
        <taxon>Hymenoptera</taxon>
        <taxon>Apocrita</taxon>
        <taxon>Aculeata</taxon>
        <taxon>Formicoidea</taxon>
        <taxon>Formicidae</taxon>
        <taxon>Myrmicinae</taxon>
        <taxon>Pogonomyrmex</taxon>
    </lineage>
</organism>
<evidence type="ECO:0000256" key="2">
    <source>
        <dbReference type="SAM" id="Phobius"/>
    </source>
</evidence>
<feature type="region of interest" description="Disordered" evidence="1">
    <location>
        <begin position="456"/>
        <end position="478"/>
    </location>
</feature>
<keyword evidence="2" id="KW-0812">Transmembrane</keyword>
<dbReference type="GeneID" id="105426789"/>
<proteinExistence type="predicted"/>
<keyword evidence="2" id="KW-0472">Membrane</keyword>
<evidence type="ECO:0000259" key="3">
    <source>
        <dbReference type="Pfam" id="PF22946"/>
    </source>
</evidence>
<dbReference type="OrthoDB" id="62528at2759"/>
<dbReference type="InterPro" id="IPR027417">
    <property type="entry name" value="P-loop_NTPase"/>
</dbReference>
<evidence type="ECO:0000313" key="4">
    <source>
        <dbReference type="Proteomes" id="UP000504615"/>
    </source>
</evidence>
<accession>A0A8N1S5E5</accession>
<name>A0A8N1S5E5_9HYME</name>
<sequence length="1124" mass="132813">MEYPAVELVEHIIPEKLPDKKQEESERLDEFARKHPARKTKKKYQIVECCPSKKSLDIKSIEDPAAAAEYIDFLKKRSRKTAKSHEVNLKTQTTMMANAWERLLRKQDRSFDEALGKRVLDQSRYEKQMLRKLCEVRDLRNRVVENRRIVEQMLLKTKESEEYSKKDHREEIIKEEKEDVEMEVCRMHELRRRICEEKMRRMKEKYQSICSEIVNDFVDIAMKISDYCQANNNHIQNFIWNECRTLFLKNQPIFELIDYFDDIEEIESVGEIKDKEKMKEIIKNNAERKSWEKNQRLEMERWRSLVDADFESYQDLTAPWDQFVPKREEEAEQIYRLGCVVLGYIVHRLLEILYPYPTEVFSCPVPKVKFAAIVLGITNVSLLEQMRELLKNNGIRLLTMEDAINYCLEKYKQEMADVEYIDLNIISATARDIKKLEAKDKTNNLKDLKDPKKIEQSAKIATPQQSTEKQTQTPRQIPYDDIDPILSNTAYIGKWTYEFLTLGQPISNELNTKILIEYLKGIGDVEGWVLINYPNTYEQMAMLEKALTGREILFDTVNFTDIEDIDLSSPRIVFDSDKVDTFTICRQSRLLPNPISRTKDYNSTSTTFMTTYIKAMLKPEKSIDDQEQFCIPLSHDATLMDKYYANQNIAYGFFYNVLDLSTLKQLVEFITDCFYKKTSFSEKILRMHYDEQKSPIDSKTAVVKRLIPEAKWEQSEYKIEVEDRDLQSRIQTQLINDYPRPGESNWQWLDFFQSPALLEVLATFWESIEEAYIENLKEILSLKRMHMSAIVPYKNLILKNLMKFIDRPDKRQILLQDFHRAFNEIDEDLRDDLDMKCELHCRVDDFRTKLWELCDTRRHEAEEERKRTLRNQWILVETMVLINVYIGILQTEIDRFIDTMQLLQDYYTSMLQKPLQKSQFSKIVLDNIKLEDIFQENSLIKDKEGTVSETKIESAKISTRTVDISQFKIEIEILLIDVSKSFDPDQSTVYNIIKDNIRQVQSIVDSISSMVLEMLNREEKIAIPKTEKGSASPASVKLTKKNRDLIEEWRYAVLFEIERIRQRLNILNAAARSDVTFLLDTMRQTFHCIHDYIIERLISVIKSLILLMFINCLIQQVNVTAKQT</sequence>
<feature type="compositionally biased region" description="Polar residues" evidence="1">
    <location>
        <begin position="462"/>
        <end position="475"/>
    </location>
</feature>
<dbReference type="InterPro" id="IPR054517">
    <property type="entry name" value="SPEF2_D5"/>
</dbReference>
<gene>
    <name evidence="5" type="primary">LOC105426789</name>
</gene>
<dbReference type="Pfam" id="PF22946">
    <property type="entry name" value="SPEF2_D5"/>
    <property type="match status" value="1"/>
</dbReference>
<dbReference type="Gene3D" id="3.40.50.300">
    <property type="entry name" value="P-loop containing nucleotide triphosphate hydrolases"/>
    <property type="match status" value="1"/>
</dbReference>
<dbReference type="PANTHER" id="PTHR14919:SF0">
    <property type="entry name" value="SPERM FLAGELLAR PROTEIN 2"/>
    <property type="match status" value="1"/>
</dbReference>
<keyword evidence="2" id="KW-1133">Transmembrane helix</keyword>
<dbReference type="RefSeq" id="XP_025073961.1">
    <property type="nucleotide sequence ID" value="XM_025218176.1"/>
</dbReference>
<dbReference type="InterPro" id="IPR052634">
    <property type="entry name" value="Sperm_flagellar-bone_growth"/>
</dbReference>
<reference evidence="5" key="1">
    <citation type="submission" date="2025-08" db="UniProtKB">
        <authorList>
            <consortium name="RefSeq"/>
        </authorList>
    </citation>
    <scope>IDENTIFICATION</scope>
</reference>
<evidence type="ECO:0000256" key="1">
    <source>
        <dbReference type="SAM" id="MobiDB-lite"/>
    </source>
</evidence>
<evidence type="ECO:0000313" key="5">
    <source>
        <dbReference type="RefSeq" id="XP_025073961.1"/>
    </source>
</evidence>
<dbReference type="Proteomes" id="UP000504615">
    <property type="component" value="Unplaced"/>
</dbReference>
<dbReference type="AlphaFoldDB" id="A0A8N1S5E5"/>